<dbReference type="EC" id="3.5.1.28" evidence="2"/>
<proteinExistence type="predicted"/>
<evidence type="ECO:0000259" key="1">
    <source>
        <dbReference type="SMART" id="SM00646"/>
    </source>
</evidence>
<dbReference type="InterPro" id="IPR036680">
    <property type="entry name" value="SPOR-like_sf"/>
</dbReference>
<dbReference type="GO" id="GO:0009253">
    <property type="term" value="P:peptidoglycan catabolic process"/>
    <property type="evidence" value="ECO:0007669"/>
    <property type="project" value="InterPro"/>
</dbReference>
<dbReference type="InterPro" id="IPR050695">
    <property type="entry name" value="N-acetylmuramoyl_amidase_3"/>
</dbReference>
<dbReference type="EMBL" id="JARVUX010000002">
    <property type="protein sequence ID" value="MDH2335653.1"/>
    <property type="molecule type" value="Genomic_DNA"/>
</dbReference>
<name>A0AAP4A641_CLOPF</name>
<dbReference type="InterPro" id="IPR002508">
    <property type="entry name" value="MurNAc-LAA_cat"/>
</dbReference>
<dbReference type="Gene3D" id="3.40.630.40">
    <property type="entry name" value="Zn-dependent exopeptidases"/>
    <property type="match status" value="1"/>
</dbReference>
<dbReference type="AlphaFoldDB" id="A0AAP4A641"/>
<dbReference type="SMART" id="SM00646">
    <property type="entry name" value="Ami_3"/>
    <property type="match status" value="1"/>
</dbReference>
<dbReference type="Pfam" id="PF05036">
    <property type="entry name" value="SPOR"/>
    <property type="match status" value="1"/>
</dbReference>
<dbReference type="GO" id="GO:0008745">
    <property type="term" value="F:N-acetylmuramoyl-L-alanine amidase activity"/>
    <property type="evidence" value="ECO:0007669"/>
    <property type="project" value="UniProtKB-EC"/>
</dbReference>
<dbReference type="SUPFAM" id="SSF110997">
    <property type="entry name" value="Sporulation related repeat"/>
    <property type="match status" value="1"/>
</dbReference>
<dbReference type="GO" id="GO:0042834">
    <property type="term" value="F:peptidoglycan binding"/>
    <property type="evidence" value="ECO:0007669"/>
    <property type="project" value="InterPro"/>
</dbReference>
<dbReference type="SUPFAM" id="SSF53187">
    <property type="entry name" value="Zn-dependent exopeptidases"/>
    <property type="match status" value="1"/>
</dbReference>
<dbReference type="PANTHER" id="PTHR30404">
    <property type="entry name" value="N-ACETYLMURAMOYL-L-ALANINE AMIDASE"/>
    <property type="match status" value="1"/>
</dbReference>
<accession>A0AAP4A641</accession>
<feature type="domain" description="MurNAc-LAA" evidence="1">
    <location>
        <begin position="68"/>
        <end position="170"/>
    </location>
</feature>
<dbReference type="Proteomes" id="UP001222958">
    <property type="component" value="Unassembled WGS sequence"/>
</dbReference>
<reference evidence="2" key="1">
    <citation type="submission" date="2023-04" db="EMBL/GenBank/DDBJ databases">
        <title>Epidemiological investigation of Clostridium perfringens isolated from cattle.</title>
        <authorList>
            <person name="Tian R."/>
        </authorList>
    </citation>
    <scope>NUCLEOTIDE SEQUENCE</scope>
    <source>
        <strain evidence="2">ZWCP172</strain>
    </source>
</reference>
<dbReference type="PANTHER" id="PTHR30404:SF8">
    <property type="entry name" value="AUTOLYSIN PH-RELATED"/>
    <property type="match status" value="1"/>
</dbReference>
<organism evidence="2 3">
    <name type="scientific">Clostridium perfringens</name>
    <dbReference type="NCBI Taxonomy" id="1502"/>
    <lineage>
        <taxon>Bacteria</taxon>
        <taxon>Bacillati</taxon>
        <taxon>Bacillota</taxon>
        <taxon>Clostridia</taxon>
        <taxon>Eubacteriales</taxon>
        <taxon>Clostridiaceae</taxon>
        <taxon>Clostridium</taxon>
    </lineage>
</organism>
<evidence type="ECO:0000313" key="3">
    <source>
        <dbReference type="Proteomes" id="UP001222958"/>
    </source>
</evidence>
<comment type="caution">
    <text evidence="2">The sequence shown here is derived from an EMBL/GenBank/DDBJ whole genome shotgun (WGS) entry which is preliminary data.</text>
</comment>
<gene>
    <name evidence="2" type="ORF">QDQ28_05580</name>
</gene>
<dbReference type="Pfam" id="PF01520">
    <property type="entry name" value="Amidase_3"/>
    <property type="match status" value="1"/>
</dbReference>
<keyword evidence="2" id="KW-0378">Hydrolase</keyword>
<dbReference type="CDD" id="cd02696">
    <property type="entry name" value="MurNAc-LAA"/>
    <property type="match status" value="1"/>
</dbReference>
<protein>
    <submittedName>
        <fullName evidence="2">N-acetylmuramoyl-L-alanine amidase</fullName>
        <ecNumber evidence="2">3.5.1.28</ecNumber>
    </submittedName>
</protein>
<dbReference type="RefSeq" id="WP_279857198.1">
    <property type="nucleotide sequence ID" value="NZ_JARVUX010000002.1"/>
</dbReference>
<sequence>MSKIFGLDAGHCTSGADTGAQGNGYKEQDLTRQVVTYLSEYLENEGHITKYCHCHSASSVNESLRYRVNKANSLGVDYFVSIHLNAGGGVGTETYICARGGEAERVAKRVNSKLVQYGYRDRGVKVGNLYVIKNTNAPAILVECCFIDSASDMAKFNAKSIAKAIAEGLLNKTIGEVNKPESKPNNSDSSKTYYRVVVGSYTDRANAVKKQEELKSKGEESFLLAYKE</sequence>
<dbReference type="InterPro" id="IPR007730">
    <property type="entry name" value="SPOR-like_dom"/>
</dbReference>
<evidence type="ECO:0000313" key="2">
    <source>
        <dbReference type="EMBL" id="MDH2335653.1"/>
    </source>
</evidence>
<dbReference type="GO" id="GO:0030288">
    <property type="term" value="C:outer membrane-bounded periplasmic space"/>
    <property type="evidence" value="ECO:0007669"/>
    <property type="project" value="TreeGrafter"/>
</dbReference>